<evidence type="ECO:0000313" key="6">
    <source>
        <dbReference type="EMBL" id="MUB67126.1"/>
    </source>
</evidence>
<dbReference type="InterPro" id="IPR000847">
    <property type="entry name" value="LysR_HTH_N"/>
</dbReference>
<dbReference type="PANTHER" id="PTHR30346:SF28">
    <property type="entry name" value="HTH-TYPE TRANSCRIPTIONAL REGULATOR CYNR"/>
    <property type="match status" value="1"/>
</dbReference>
<proteinExistence type="inferred from homology"/>
<dbReference type="GO" id="GO:0003700">
    <property type="term" value="F:DNA-binding transcription factor activity"/>
    <property type="evidence" value="ECO:0007669"/>
    <property type="project" value="InterPro"/>
</dbReference>
<evidence type="ECO:0000256" key="3">
    <source>
        <dbReference type="ARBA" id="ARBA00023125"/>
    </source>
</evidence>
<evidence type="ECO:0000256" key="1">
    <source>
        <dbReference type="ARBA" id="ARBA00009437"/>
    </source>
</evidence>
<dbReference type="SUPFAM" id="SSF53850">
    <property type="entry name" value="Periplasmic binding protein-like II"/>
    <property type="match status" value="1"/>
</dbReference>
<dbReference type="PANTHER" id="PTHR30346">
    <property type="entry name" value="TRANSCRIPTIONAL DUAL REGULATOR HCAR-RELATED"/>
    <property type="match status" value="1"/>
</dbReference>
<dbReference type="GO" id="GO:0003677">
    <property type="term" value="F:DNA binding"/>
    <property type="evidence" value="ECO:0007669"/>
    <property type="project" value="UniProtKB-KW"/>
</dbReference>
<sequence>MDTIAIKYFMEIAAGSTFWEVSEQNNISQSSVSKSILRLENELGVDLFNRKHRAVYLTPAGNYFNESLKKLAPEFNHVLEGLKQYAVKKIISCGITPSWDILDLGMRLQSSQMPSEITLNMLRHIDPEQLTMDLREGKLDFIITHRSSSIEKYGEITQLCHDPLMAVLPKNHRLAGNSFVTFSDLMNETILTKSVHISRIIDDICNQLNLAHPPRIITFDASDIRRNQIISMVSFGQGITVYFESDITPYKLDNLHVYPIRGCPEFPLVIASRKGQELSPQQEIFRKFLYNLINTEQS</sequence>
<keyword evidence="4" id="KW-0804">Transcription</keyword>
<dbReference type="Proteomes" id="UP000434223">
    <property type="component" value="Unassembled WGS sequence"/>
</dbReference>
<comment type="caution">
    <text evidence="6">The sequence shown here is derived from an EMBL/GenBank/DDBJ whole genome shotgun (WGS) entry which is preliminary data.</text>
</comment>
<dbReference type="RefSeq" id="WP_055652462.1">
    <property type="nucleotide sequence ID" value="NZ_CAXSXZ010000031.1"/>
</dbReference>
<dbReference type="Pfam" id="PF00126">
    <property type="entry name" value="HTH_1"/>
    <property type="match status" value="1"/>
</dbReference>
<dbReference type="InterPro" id="IPR036390">
    <property type="entry name" value="WH_DNA-bd_sf"/>
</dbReference>
<dbReference type="Gene3D" id="3.40.190.290">
    <property type="match status" value="1"/>
</dbReference>
<dbReference type="AlphaFoldDB" id="A0AAW9WQM7"/>
<feature type="domain" description="HTH lysR-type" evidence="5">
    <location>
        <begin position="1"/>
        <end position="58"/>
    </location>
</feature>
<dbReference type="InterPro" id="IPR005119">
    <property type="entry name" value="LysR_subst-bd"/>
</dbReference>
<protein>
    <submittedName>
        <fullName evidence="6">LysR family transcriptional regulator</fullName>
    </submittedName>
</protein>
<comment type="similarity">
    <text evidence="1">Belongs to the LysR transcriptional regulatory family.</text>
</comment>
<dbReference type="CDD" id="cd05466">
    <property type="entry name" value="PBP2_LTTR_substrate"/>
    <property type="match status" value="1"/>
</dbReference>
<keyword evidence="2" id="KW-0805">Transcription regulation</keyword>
<dbReference type="PRINTS" id="PR00039">
    <property type="entry name" value="HTHLYSR"/>
</dbReference>
<dbReference type="Gene3D" id="1.10.10.10">
    <property type="entry name" value="Winged helix-like DNA-binding domain superfamily/Winged helix DNA-binding domain"/>
    <property type="match status" value="1"/>
</dbReference>
<keyword evidence="3" id="KW-0238">DNA-binding</keyword>
<gene>
    <name evidence="6" type="ORF">GNE07_29355</name>
</gene>
<dbReference type="Pfam" id="PF03466">
    <property type="entry name" value="LysR_substrate"/>
    <property type="match status" value="1"/>
</dbReference>
<name>A0AAW9WQM7_9FIRM</name>
<dbReference type="InterPro" id="IPR036388">
    <property type="entry name" value="WH-like_DNA-bd_sf"/>
</dbReference>
<evidence type="ECO:0000313" key="7">
    <source>
        <dbReference type="Proteomes" id="UP000434223"/>
    </source>
</evidence>
<dbReference type="EMBL" id="WNME01000047">
    <property type="protein sequence ID" value="MUB67126.1"/>
    <property type="molecule type" value="Genomic_DNA"/>
</dbReference>
<dbReference type="PROSITE" id="PS50931">
    <property type="entry name" value="HTH_LYSR"/>
    <property type="match status" value="1"/>
</dbReference>
<organism evidence="6 7">
    <name type="scientific">Hungatella hathewayi</name>
    <dbReference type="NCBI Taxonomy" id="154046"/>
    <lineage>
        <taxon>Bacteria</taxon>
        <taxon>Bacillati</taxon>
        <taxon>Bacillota</taxon>
        <taxon>Clostridia</taxon>
        <taxon>Lachnospirales</taxon>
        <taxon>Lachnospiraceae</taxon>
        <taxon>Hungatella</taxon>
    </lineage>
</organism>
<dbReference type="SUPFAM" id="SSF46785">
    <property type="entry name" value="Winged helix' DNA-binding domain"/>
    <property type="match status" value="1"/>
</dbReference>
<evidence type="ECO:0000256" key="2">
    <source>
        <dbReference type="ARBA" id="ARBA00023015"/>
    </source>
</evidence>
<evidence type="ECO:0000259" key="5">
    <source>
        <dbReference type="PROSITE" id="PS50931"/>
    </source>
</evidence>
<dbReference type="GO" id="GO:0032993">
    <property type="term" value="C:protein-DNA complex"/>
    <property type="evidence" value="ECO:0007669"/>
    <property type="project" value="TreeGrafter"/>
</dbReference>
<reference evidence="6 7" key="1">
    <citation type="submission" date="2019-09" db="EMBL/GenBank/DDBJ databases">
        <title>Draft genome sequencing of Hungatella hathewayi 123Y-2.</title>
        <authorList>
            <person name="Lv Q."/>
            <person name="Li S."/>
        </authorList>
    </citation>
    <scope>NUCLEOTIDE SEQUENCE [LARGE SCALE GENOMIC DNA]</scope>
    <source>
        <strain evidence="6 7">123Y-2</strain>
    </source>
</reference>
<evidence type="ECO:0000256" key="4">
    <source>
        <dbReference type="ARBA" id="ARBA00023163"/>
    </source>
</evidence>
<accession>A0AAW9WQM7</accession>